<evidence type="ECO:0000313" key="4">
    <source>
        <dbReference type="Proteomes" id="UP000269998"/>
    </source>
</evidence>
<keyword evidence="4" id="KW-1185">Reference proteome</keyword>
<proteinExistence type="predicted"/>
<dbReference type="Pfam" id="PF03033">
    <property type="entry name" value="Glyco_transf_28"/>
    <property type="match status" value="1"/>
</dbReference>
<dbReference type="RefSeq" id="WP_158016648.1">
    <property type="nucleotide sequence ID" value="NZ_CBCSKE010000001.1"/>
</dbReference>
<gene>
    <name evidence="3" type="ORF">MB901379_02189</name>
</gene>
<evidence type="ECO:0000259" key="1">
    <source>
        <dbReference type="Pfam" id="PF03033"/>
    </source>
</evidence>
<dbReference type="InterPro" id="IPR004276">
    <property type="entry name" value="GlycoTrans_28_N"/>
</dbReference>
<accession>A0A3S4BE30</accession>
<protein>
    <submittedName>
        <fullName evidence="3">Glycosyltransferase, MGT family</fullName>
    </submittedName>
</protein>
<evidence type="ECO:0000313" key="3">
    <source>
        <dbReference type="EMBL" id="VDM88626.1"/>
    </source>
</evidence>
<dbReference type="EMBL" id="LR130759">
    <property type="protein sequence ID" value="VDM88626.1"/>
    <property type="molecule type" value="Genomic_DNA"/>
</dbReference>
<dbReference type="GO" id="GO:0033072">
    <property type="term" value="P:vancomycin biosynthetic process"/>
    <property type="evidence" value="ECO:0007669"/>
    <property type="project" value="UniProtKB-ARBA"/>
</dbReference>
<dbReference type="KEGG" id="mbai:MB901379_02189"/>
<reference evidence="4" key="1">
    <citation type="submission" date="2018-02" db="EMBL/GenBank/DDBJ databases">
        <authorList>
            <person name="Seth-Smith MB H."/>
            <person name="Seth-Smith H."/>
        </authorList>
    </citation>
    <scope>NUCLEOTIDE SEQUENCE [LARGE SCALE GENOMIC DNA]</scope>
</reference>
<keyword evidence="3" id="KW-0808">Transferase</keyword>
<dbReference type="GO" id="GO:0005975">
    <property type="term" value="P:carbohydrate metabolic process"/>
    <property type="evidence" value="ECO:0007669"/>
    <property type="project" value="InterPro"/>
</dbReference>
<dbReference type="FunFam" id="3.40.50.2000:FF:000009">
    <property type="entry name" value="Sterol 3-beta-glucosyltransferase UGT80A2"/>
    <property type="match status" value="1"/>
</dbReference>
<dbReference type="OrthoDB" id="3253247at2"/>
<dbReference type="InterPro" id="IPR002213">
    <property type="entry name" value="UDP_glucos_trans"/>
</dbReference>
<organism evidence="3 4">
    <name type="scientific">Mycobacterium basiliense</name>
    <dbReference type="NCBI Taxonomy" id="2094119"/>
    <lineage>
        <taxon>Bacteria</taxon>
        <taxon>Bacillati</taxon>
        <taxon>Actinomycetota</taxon>
        <taxon>Actinomycetes</taxon>
        <taxon>Mycobacteriales</taxon>
        <taxon>Mycobacteriaceae</taxon>
        <taxon>Mycobacterium</taxon>
    </lineage>
</organism>
<dbReference type="PANTHER" id="PTHR48050:SF13">
    <property type="entry name" value="STEROL 3-BETA-GLUCOSYLTRANSFERASE UGT80A2"/>
    <property type="match status" value="1"/>
</dbReference>
<dbReference type="CDD" id="cd03784">
    <property type="entry name" value="GT1_Gtf-like"/>
    <property type="match status" value="1"/>
</dbReference>
<dbReference type="Pfam" id="PF06722">
    <property type="entry name" value="EryCIII-like_C"/>
    <property type="match status" value="1"/>
</dbReference>
<dbReference type="GO" id="GO:0008194">
    <property type="term" value="F:UDP-glycosyltransferase activity"/>
    <property type="evidence" value="ECO:0007669"/>
    <property type="project" value="InterPro"/>
</dbReference>
<dbReference type="Proteomes" id="UP000269998">
    <property type="component" value="Chromosome"/>
</dbReference>
<dbReference type="GO" id="GO:0016758">
    <property type="term" value="F:hexosyltransferase activity"/>
    <property type="evidence" value="ECO:0007669"/>
    <property type="project" value="InterPro"/>
</dbReference>
<dbReference type="InterPro" id="IPR050426">
    <property type="entry name" value="Glycosyltransferase_28"/>
</dbReference>
<sequence>MKFALAINGTRGDVEPCAALGRELSRRGHEARIAVPPNLTGLVTSAGLEAVPYGPDTQELVDGEDSYQHDFWKPQHSIKLVREGMADLRQAWSEMATTLMSLADGVDLVLTGMIHQGIAANVAERYDIPLAAMHYLPSRVNGQVIPILPARMNHALISALWWVHWRVTKNPEEMQRRELGLPKATASSTSRILAGRALEIQAYDELCFPGLAAEWEKWADRRPFVGALTLELPTASDDEVLSWIAAGTPPIYFGFGSMPVDSPADTVAMISAACAALGERALICTGANDIDESETPDHVKLVPGVSHAAVFPACRAVVHHGGAGTTAAGMRAGIPTLILWIWIEQPIWLAQIKRLKVGAGRRLAATTKETLISDLRSILAPEYVTRAREVANRMTKPGESATRAADLLENEVSRNYPSRQLRK</sequence>
<dbReference type="InterPro" id="IPR010610">
    <property type="entry name" value="EryCIII-like_C"/>
</dbReference>
<dbReference type="SUPFAM" id="SSF53756">
    <property type="entry name" value="UDP-Glycosyltransferase/glycogen phosphorylase"/>
    <property type="match status" value="1"/>
</dbReference>
<evidence type="ECO:0000259" key="2">
    <source>
        <dbReference type="Pfam" id="PF06722"/>
    </source>
</evidence>
<dbReference type="PANTHER" id="PTHR48050">
    <property type="entry name" value="STEROL 3-BETA-GLUCOSYLTRANSFERASE"/>
    <property type="match status" value="1"/>
</dbReference>
<feature type="domain" description="Glycosyltransferase family 28 N-terminal" evidence="1">
    <location>
        <begin position="3"/>
        <end position="94"/>
    </location>
</feature>
<dbReference type="AlphaFoldDB" id="A0A3S4BE30"/>
<feature type="domain" description="Erythromycin biosynthesis protein CIII-like C-terminal" evidence="2">
    <location>
        <begin position="291"/>
        <end position="394"/>
    </location>
</feature>
<dbReference type="Gene3D" id="3.40.50.2000">
    <property type="entry name" value="Glycogen Phosphorylase B"/>
    <property type="match status" value="2"/>
</dbReference>
<name>A0A3S4BE30_9MYCO</name>